<dbReference type="SUPFAM" id="SSF51445">
    <property type="entry name" value="(Trans)glycosidases"/>
    <property type="match status" value="1"/>
</dbReference>
<dbReference type="EMBL" id="CP043732">
    <property type="protein sequence ID" value="QMU97517.1"/>
    <property type="molecule type" value="Genomic_DNA"/>
</dbReference>
<comment type="similarity">
    <text evidence="2">Belongs to the glycosyl hydrolase 20 family.</text>
</comment>
<dbReference type="SUPFAM" id="SSF55545">
    <property type="entry name" value="beta-N-acetylhexosaminidase-like domain"/>
    <property type="match status" value="1"/>
</dbReference>
<evidence type="ECO:0000256" key="5">
    <source>
        <dbReference type="ARBA" id="ARBA00023295"/>
    </source>
</evidence>
<dbReference type="GO" id="GO:0005975">
    <property type="term" value="P:carbohydrate metabolic process"/>
    <property type="evidence" value="ECO:0007669"/>
    <property type="project" value="InterPro"/>
</dbReference>
<comment type="catalytic activity">
    <reaction evidence="1">
        <text>Hydrolysis of terminal non-reducing N-acetyl-D-hexosamine residues in N-acetyl-beta-D-hexosaminides.</text>
        <dbReference type="EC" id="3.2.1.52"/>
    </reaction>
</comment>
<dbReference type="GO" id="GO:0004563">
    <property type="term" value="F:beta-N-acetylhexosaminidase activity"/>
    <property type="evidence" value="ECO:0007669"/>
    <property type="project" value="UniProtKB-EC"/>
</dbReference>
<evidence type="ECO:0000259" key="7">
    <source>
        <dbReference type="Pfam" id="PF00728"/>
    </source>
</evidence>
<dbReference type="InterPro" id="IPR025705">
    <property type="entry name" value="Beta_hexosaminidase_sua/sub"/>
</dbReference>
<dbReference type="InterPro" id="IPR017853">
    <property type="entry name" value="GH"/>
</dbReference>
<dbReference type="Proteomes" id="UP000515708">
    <property type="component" value="Chromosome"/>
</dbReference>
<name>A0A7D7WED5_9MICO</name>
<dbReference type="RefSeq" id="WP_182252512.1">
    <property type="nucleotide sequence ID" value="NZ_CP043732.1"/>
</dbReference>
<reference evidence="9 10" key="1">
    <citation type="journal article" date="2020" name="Front. Microbiol.">
        <title>Design of Bacterial Strain-Specific qPCR Assays Using NGS Data and Publicly Available Resources and Its Application to Track Biocontrol Strains.</title>
        <authorList>
            <person name="Hernandez I."/>
            <person name="Sant C."/>
            <person name="Martinez R."/>
            <person name="Fernandez C."/>
        </authorList>
    </citation>
    <scope>NUCLEOTIDE SEQUENCE [LARGE SCALE GENOMIC DNA]</scope>
    <source>
        <strain evidence="9 10">B24</strain>
    </source>
</reference>
<dbReference type="PRINTS" id="PR00738">
    <property type="entry name" value="GLHYDRLASE20"/>
</dbReference>
<keyword evidence="5" id="KW-0326">Glycosidase</keyword>
<feature type="active site" description="Proton donor" evidence="6">
    <location>
        <position position="309"/>
    </location>
</feature>
<evidence type="ECO:0000313" key="10">
    <source>
        <dbReference type="Proteomes" id="UP000515708"/>
    </source>
</evidence>
<evidence type="ECO:0000256" key="4">
    <source>
        <dbReference type="ARBA" id="ARBA00022801"/>
    </source>
</evidence>
<dbReference type="CDD" id="cd06568">
    <property type="entry name" value="GH20_SpHex_like"/>
    <property type="match status" value="1"/>
</dbReference>
<dbReference type="PANTHER" id="PTHR22600">
    <property type="entry name" value="BETA-HEXOSAMINIDASE"/>
    <property type="match status" value="1"/>
</dbReference>
<feature type="domain" description="Beta-hexosaminidase bacterial type N-terminal" evidence="8">
    <location>
        <begin position="8"/>
        <end position="124"/>
    </location>
</feature>
<accession>A0A7D7WED5</accession>
<protein>
    <recommendedName>
        <fullName evidence="3">beta-N-acetylhexosaminidase</fullName>
        <ecNumber evidence="3">3.2.1.52</ecNumber>
    </recommendedName>
</protein>
<dbReference type="InterPro" id="IPR015883">
    <property type="entry name" value="Glyco_hydro_20_cat"/>
</dbReference>
<evidence type="ECO:0000256" key="3">
    <source>
        <dbReference type="ARBA" id="ARBA00012663"/>
    </source>
</evidence>
<evidence type="ECO:0000313" key="9">
    <source>
        <dbReference type="EMBL" id="QMU97517.1"/>
    </source>
</evidence>
<sequence length="505" mass="54739">MVFPVASGLVPAPTSVDFGDDVLMIGTGTTVSGPPAAVERLQDAVARRTGIRPGWADDASDATVVLRVDDTIPDAEGYRLIVGESVDIAGADSAGLQHGVETLIQLVSATGEGWGWPAVRIEDAPRFAHRGLMLDVARHFFPVDEVKTVIDRAAALKLNRLHLHLSDDQGWRIQIDAWPLLTERASGFAADPGDQGGFYTKEDFREIVAHAASRHIIVIPEIDLPGHTHAVGVAYPDLVDEPHLHPALLADAERLGHALPVKGEPYTGWGVGHSSLRIRDERTWDFVRDVLAEIAEMSPGPWIHIGGDESLGTSADDFAYAIERATSIVRELGRIPVAWHEAGAAPALAEGTVGQYWGSLAPEQTHAAHATHFVARGGKIVLSPSDAAYLDMKYDADFPLGLAWAGTVSVERAYGWDPAALLDLPDEAIAGIEAPLWSETVRSLPDAELLMYPRIAAVAELAWSQPGETARDWGDFRERVGRLSPLWQSERIRFHPVDEIPWSAR</sequence>
<dbReference type="Gene3D" id="3.30.379.10">
    <property type="entry name" value="Chitobiase/beta-hexosaminidase domain 2-like"/>
    <property type="match status" value="1"/>
</dbReference>
<dbReference type="AlphaFoldDB" id="A0A7D7WED5"/>
<proteinExistence type="inferred from homology"/>
<gene>
    <name evidence="9" type="ORF">FVO59_10005</name>
</gene>
<evidence type="ECO:0000256" key="2">
    <source>
        <dbReference type="ARBA" id="ARBA00006285"/>
    </source>
</evidence>
<dbReference type="InterPro" id="IPR015882">
    <property type="entry name" value="HEX_bac_N"/>
</dbReference>
<dbReference type="PANTHER" id="PTHR22600:SF57">
    <property type="entry name" value="BETA-N-ACETYLHEXOSAMINIDASE"/>
    <property type="match status" value="1"/>
</dbReference>
<dbReference type="GO" id="GO:0016020">
    <property type="term" value="C:membrane"/>
    <property type="evidence" value="ECO:0007669"/>
    <property type="project" value="TreeGrafter"/>
</dbReference>
<dbReference type="Pfam" id="PF02838">
    <property type="entry name" value="Glyco_hydro_20b"/>
    <property type="match status" value="1"/>
</dbReference>
<dbReference type="GO" id="GO:0030203">
    <property type="term" value="P:glycosaminoglycan metabolic process"/>
    <property type="evidence" value="ECO:0007669"/>
    <property type="project" value="TreeGrafter"/>
</dbReference>
<dbReference type="EC" id="3.2.1.52" evidence="3"/>
<keyword evidence="4 9" id="KW-0378">Hydrolase</keyword>
<dbReference type="Pfam" id="PF00728">
    <property type="entry name" value="Glyco_hydro_20"/>
    <property type="match status" value="2"/>
</dbReference>
<evidence type="ECO:0000259" key="8">
    <source>
        <dbReference type="Pfam" id="PF02838"/>
    </source>
</evidence>
<evidence type="ECO:0000256" key="6">
    <source>
        <dbReference type="PIRSR" id="PIRSR625705-1"/>
    </source>
</evidence>
<organism evidence="9 10">
    <name type="scientific">Microbacterium esteraromaticum</name>
    <dbReference type="NCBI Taxonomy" id="57043"/>
    <lineage>
        <taxon>Bacteria</taxon>
        <taxon>Bacillati</taxon>
        <taxon>Actinomycetota</taxon>
        <taxon>Actinomycetes</taxon>
        <taxon>Micrococcales</taxon>
        <taxon>Microbacteriaceae</taxon>
        <taxon>Microbacterium</taxon>
    </lineage>
</organism>
<evidence type="ECO:0000256" key="1">
    <source>
        <dbReference type="ARBA" id="ARBA00001231"/>
    </source>
</evidence>
<feature type="domain" description="Glycoside hydrolase family 20 catalytic" evidence="7">
    <location>
        <begin position="127"/>
        <end position="310"/>
    </location>
</feature>
<dbReference type="InterPro" id="IPR029018">
    <property type="entry name" value="Hex-like_dom2"/>
</dbReference>
<feature type="domain" description="Glycoside hydrolase family 20 catalytic" evidence="7">
    <location>
        <begin position="318"/>
        <end position="465"/>
    </location>
</feature>
<dbReference type="Gene3D" id="3.20.20.80">
    <property type="entry name" value="Glycosidases"/>
    <property type="match status" value="1"/>
</dbReference>